<evidence type="ECO:0000256" key="2">
    <source>
        <dbReference type="ARBA" id="ARBA00022692"/>
    </source>
</evidence>
<dbReference type="Gene3D" id="3.90.640.10">
    <property type="entry name" value="Actin, Chain A, domain 4"/>
    <property type="match status" value="1"/>
</dbReference>
<evidence type="ECO:0000256" key="5">
    <source>
        <dbReference type="ARBA" id="ARBA00022840"/>
    </source>
</evidence>
<dbReference type="Pfam" id="PF00012">
    <property type="entry name" value="HSP70"/>
    <property type="match status" value="1"/>
</dbReference>
<feature type="region of interest" description="Disordered" evidence="9">
    <location>
        <begin position="1084"/>
        <end position="1157"/>
    </location>
</feature>
<accession>A0A7S2EWC0</accession>
<dbReference type="Gene3D" id="2.60.34.10">
    <property type="entry name" value="Substrate Binding Domain Of DNAk, Chain A, domain 1"/>
    <property type="match status" value="1"/>
</dbReference>
<evidence type="ECO:0000256" key="8">
    <source>
        <dbReference type="ARBA" id="ARBA00023186"/>
    </source>
</evidence>
<proteinExistence type="predicted"/>
<dbReference type="InterPro" id="IPR004776">
    <property type="entry name" value="Mem_transp_PIN-like"/>
</dbReference>
<evidence type="ECO:0000256" key="3">
    <source>
        <dbReference type="ARBA" id="ARBA00022741"/>
    </source>
</evidence>
<keyword evidence="7 10" id="KW-0472">Membrane</keyword>
<dbReference type="PANTHER" id="PTHR45639:SF3">
    <property type="entry name" value="HYPOXIA UP-REGULATED PROTEIN 1"/>
    <property type="match status" value="1"/>
</dbReference>
<reference evidence="11" key="1">
    <citation type="submission" date="2021-01" db="EMBL/GenBank/DDBJ databases">
        <authorList>
            <person name="Corre E."/>
            <person name="Pelletier E."/>
            <person name="Niang G."/>
            <person name="Scheremetjew M."/>
            <person name="Finn R."/>
            <person name="Kale V."/>
            <person name="Holt S."/>
            <person name="Cochrane G."/>
            <person name="Meng A."/>
            <person name="Brown T."/>
            <person name="Cohen L."/>
        </authorList>
    </citation>
    <scope>NUCLEOTIDE SEQUENCE</scope>
    <source>
        <strain evidence="11">Grunow 1884</strain>
    </source>
</reference>
<keyword evidence="4" id="KW-0256">Endoplasmic reticulum</keyword>
<dbReference type="SUPFAM" id="SSF100934">
    <property type="entry name" value="Heat shock protein 70kD (HSP70), C-terminal subdomain"/>
    <property type="match status" value="1"/>
</dbReference>
<keyword evidence="5" id="KW-0067">ATP-binding</keyword>
<evidence type="ECO:0000313" key="11">
    <source>
        <dbReference type="EMBL" id="CAD9361157.1"/>
    </source>
</evidence>
<feature type="region of interest" description="Disordered" evidence="9">
    <location>
        <begin position="792"/>
        <end position="880"/>
    </location>
</feature>
<feature type="compositionally biased region" description="Basic residues" evidence="9">
    <location>
        <begin position="192"/>
        <end position="204"/>
    </location>
</feature>
<feature type="transmembrane region" description="Helical" evidence="10">
    <location>
        <begin position="213"/>
        <end position="231"/>
    </location>
</feature>
<keyword evidence="6 10" id="KW-1133">Transmembrane helix</keyword>
<keyword evidence="3" id="KW-0547">Nucleotide-binding</keyword>
<feature type="compositionally biased region" description="Acidic residues" evidence="9">
    <location>
        <begin position="665"/>
        <end position="686"/>
    </location>
</feature>
<dbReference type="PRINTS" id="PR00301">
    <property type="entry name" value="HEATSHOCK70"/>
</dbReference>
<feature type="transmembrane region" description="Helical" evidence="10">
    <location>
        <begin position="89"/>
        <end position="111"/>
    </location>
</feature>
<dbReference type="Gene3D" id="3.30.30.30">
    <property type="match status" value="1"/>
</dbReference>
<evidence type="ECO:0000256" key="10">
    <source>
        <dbReference type="SAM" id="Phobius"/>
    </source>
</evidence>
<dbReference type="InterPro" id="IPR029048">
    <property type="entry name" value="HSP70_C_sf"/>
</dbReference>
<feature type="compositionally biased region" description="Basic and acidic residues" evidence="9">
    <location>
        <begin position="1095"/>
        <end position="1125"/>
    </location>
</feature>
<dbReference type="EMBL" id="HBGO01037084">
    <property type="protein sequence ID" value="CAD9361157.1"/>
    <property type="molecule type" value="Transcribed_RNA"/>
</dbReference>
<feature type="region of interest" description="Disordered" evidence="9">
    <location>
        <begin position="184"/>
        <end position="204"/>
    </location>
</feature>
<gene>
    <name evidence="11" type="ORF">OSIN01602_LOCUS21477</name>
</gene>
<feature type="compositionally biased region" description="Acidic residues" evidence="9">
    <location>
        <begin position="792"/>
        <end position="801"/>
    </location>
</feature>
<dbReference type="CDD" id="cd10230">
    <property type="entry name" value="ASKHA_NBD_HSP70_HYOU1"/>
    <property type="match status" value="1"/>
</dbReference>
<dbReference type="InterPro" id="IPR029047">
    <property type="entry name" value="HSP70_peptide-bd_sf"/>
</dbReference>
<dbReference type="GO" id="GO:0055085">
    <property type="term" value="P:transmembrane transport"/>
    <property type="evidence" value="ECO:0007669"/>
    <property type="project" value="InterPro"/>
</dbReference>
<dbReference type="GO" id="GO:0140662">
    <property type="term" value="F:ATP-dependent protein folding chaperone"/>
    <property type="evidence" value="ECO:0007669"/>
    <property type="project" value="InterPro"/>
</dbReference>
<comment type="subcellular location">
    <subcellularLocation>
        <location evidence="1">Membrane</location>
        <topology evidence="1">Multi-pass membrane protein</topology>
    </subcellularLocation>
</comment>
<dbReference type="GO" id="GO:0005524">
    <property type="term" value="F:ATP binding"/>
    <property type="evidence" value="ECO:0007669"/>
    <property type="project" value="UniProtKB-KW"/>
</dbReference>
<sequence>MSTTTTIAGAVPAIVGGRNAAASAALRSMSELGVAGLIGAGCVQNQSLTPSTIKALSSTTFSILLPLFLSTSIVTSASKYGLDLRQASVPLLAIAQCLLLYAITTQITLPIFGIDAHSEDGRGAAVCCSFGNSGVLPLIFCESLFRGRPDGAARSAANVSLYLAGWSPFFWAFGRGVLLGTDDDGGGGGGGGRRRRRRRRGDVRNRTRLRRRGLLAATASLLLLSLLPPPVSSKAILGVDLGSLYMKVALVQRNSPLEIVTNLHSKRKTEVMVLFDQGTRFFGADANSMVARKPLLTPSSLGVMLGRGHDHPTVKVLAERHYPITPTYNETRFGACLKIDGKEFTPEELVAMILSHAKDITAAFGVNTVKDCVLTVPSFYTQHERRALLDASALADLNVLALIDENTAAALHFGIDRIDEEPKTALFYNMGASALQVSVVRYFSYERKDSKFATKGKPVGAFEVLSKAWDATLGGSAFDSRLVDKMADEFNEIWNKKRNDGEVKDVRKYPRPMAKLRVQANKVKHVLSANNDMPVYIDSLHDDVSYQTHINRATFEEVCHDLLLRAGQPIKDALAAADMTLDDVDMVELIGGGMRVPRVQEEIQKVLGDKLELGLHINSDESMALGAAFHGANVSTAFRVRHVGMADVNPFPISITLNDLDGDAADAEEEADAEAEEGEGEEEEKEDGVWSKHATVFKAFGKIGVKKTIAFTHDRDVACAVDYEESAFLPPGSETSIERYNVTGIVAFASEMEGRGLAKPKVSLQFELSSSGLTRLIKAEAVVEEMVTITEEVEVKDDEEESEKKEEAASAAEGEAEGEKKEEEAAKEEDKKEDGEEKKEGDEAATEEKEGENKTEAEEAEEKPKKKTKTITKEKKKVHRRPLKVDTYHVGRVRPYNDAVMAESVAKLAALAQADKERMLLEEAKNKVESYIYHIKNTLVDDEENINAVTNDEQRAHVSKLAEEGEDWLYGDGYDADLATFEDKYAELSEPMEKIKSRVSEAQDRPAAVRALNKKLDKIVKLMTDWETSMPQVTEEERAGVLAKVEDVRKWVMDVEEKQAATDPWADPVFASADVPLQTKDIEKDVKKLSKKPKPKPEPVEEKKNDTEAADEEKKAEEGEEKKDEVEAEKEDGETESPDATTDESAKDEEDKGDGEL</sequence>
<protein>
    <submittedName>
        <fullName evidence="11">Uncharacterized protein</fullName>
    </submittedName>
</protein>
<dbReference type="InterPro" id="IPR013126">
    <property type="entry name" value="Hsp_70_fam"/>
</dbReference>
<evidence type="ECO:0000256" key="7">
    <source>
        <dbReference type="ARBA" id="ARBA00023136"/>
    </source>
</evidence>
<dbReference type="Gene3D" id="1.20.1270.10">
    <property type="match status" value="1"/>
</dbReference>
<feature type="compositionally biased region" description="Basic and acidic residues" evidence="9">
    <location>
        <begin position="817"/>
        <end position="857"/>
    </location>
</feature>
<dbReference type="InterPro" id="IPR043129">
    <property type="entry name" value="ATPase_NBD"/>
</dbReference>
<dbReference type="AlphaFoldDB" id="A0A7S2EWC0"/>
<feature type="region of interest" description="Disordered" evidence="9">
    <location>
        <begin position="665"/>
        <end position="688"/>
    </location>
</feature>
<evidence type="ECO:0000256" key="6">
    <source>
        <dbReference type="ARBA" id="ARBA00022989"/>
    </source>
</evidence>
<evidence type="ECO:0000256" key="4">
    <source>
        <dbReference type="ARBA" id="ARBA00022824"/>
    </source>
</evidence>
<dbReference type="GO" id="GO:0034663">
    <property type="term" value="C:endoplasmic reticulum chaperone complex"/>
    <property type="evidence" value="ECO:0007669"/>
    <property type="project" value="TreeGrafter"/>
</dbReference>
<dbReference type="FunFam" id="3.90.640.10:FF:000004">
    <property type="entry name" value="Heat shock 70 kDa protein 4"/>
    <property type="match status" value="1"/>
</dbReference>
<evidence type="ECO:0000256" key="1">
    <source>
        <dbReference type="ARBA" id="ARBA00004141"/>
    </source>
</evidence>
<dbReference type="PANTHER" id="PTHR45639">
    <property type="entry name" value="HSC70CB, ISOFORM G-RELATED"/>
    <property type="match status" value="1"/>
</dbReference>
<feature type="transmembrane region" description="Helical" evidence="10">
    <location>
        <begin position="55"/>
        <end position="77"/>
    </location>
</feature>
<name>A0A7S2EWC0_TRICV</name>
<feature type="compositionally biased region" description="Basic residues" evidence="9">
    <location>
        <begin position="865"/>
        <end position="880"/>
    </location>
</feature>
<dbReference type="Gene3D" id="3.30.420.40">
    <property type="match status" value="2"/>
</dbReference>
<dbReference type="GO" id="GO:0016020">
    <property type="term" value="C:membrane"/>
    <property type="evidence" value="ECO:0007669"/>
    <property type="project" value="UniProtKB-SubCell"/>
</dbReference>
<dbReference type="Pfam" id="PF03547">
    <property type="entry name" value="Mem_trans"/>
    <property type="match status" value="1"/>
</dbReference>
<dbReference type="GO" id="GO:0030968">
    <property type="term" value="P:endoplasmic reticulum unfolded protein response"/>
    <property type="evidence" value="ECO:0007669"/>
    <property type="project" value="TreeGrafter"/>
</dbReference>
<feature type="compositionally biased region" description="Acidic residues" evidence="9">
    <location>
        <begin position="1146"/>
        <end position="1157"/>
    </location>
</feature>
<evidence type="ECO:0000256" key="9">
    <source>
        <dbReference type="SAM" id="MobiDB-lite"/>
    </source>
</evidence>
<dbReference type="SUPFAM" id="SSF53067">
    <property type="entry name" value="Actin-like ATPase domain"/>
    <property type="match status" value="2"/>
</dbReference>
<keyword evidence="2 10" id="KW-0812">Transmembrane</keyword>
<feature type="compositionally biased region" description="Acidic residues" evidence="9">
    <location>
        <begin position="1126"/>
        <end position="1137"/>
    </location>
</feature>
<keyword evidence="8" id="KW-0143">Chaperone</keyword>
<organism evidence="11">
    <name type="scientific">Trieres chinensis</name>
    <name type="common">Marine centric diatom</name>
    <name type="synonym">Odontella sinensis</name>
    <dbReference type="NCBI Taxonomy" id="1514140"/>
    <lineage>
        <taxon>Eukaryota</taxon>
        <taxon>Sar</taxon>
        <taxon>Stramenopiles</taxon>
        <taxon>Ochrophyta</taxon>
        <taxon>Bacillariophyta</taxon>
        <taxon>Mediophyceae</taxon>
        <taxon>Biddulphiophycidae</taxon>
        <taxon>Eupodiscales</taxon>
        <taxon>Parodontellaceae</taxon>
        <taxon>Trieres</taxon>
    </lineage>
</organism>